<keyword evidence="2" id="KW-1185">Reference proteome</keyword>
<gene>
    <name evidence="1" type="ORF">D7Y13_26825</name>
</gene>
<organism evidence="1 2">
    <name type="scientific">Corallococcus praedator</name>
    <dbReference type="NCBI Taxonomy" id="2316724"/>
    <lineage>
        <taxon>Bacteria</taxon>
        <taxon>Pseudomonadati</taxon>
        <taxon>Myxococcota</taxon>
        <taxon>Myxococcia</taxon>
        <taxon>Myxococcales</taxon>
        <taxon>Cystobacterineae</taxon>
        <taxon>Myxococcaceae</taxon>
        <taxon>Corallococcus</taxon>
    </lineage>
</organism>
<name>A0ABX9QCS7_9BACT</name>
<proteinExistence type="predicted"/>
<reference evidence="1 2" key="1">
    <citation type="submission" date="2018-09" db="EMBL/GenBank/DDBJ databases">
        <authorList>
            <person name="Livingstone P.G."/>
            <person name="Whitworth D.E."/>
        </authorList>
    </citation>
    <scope>NUCLEOTIDE SEQUENCE [LARGE SCALE GENOMIC DNA]</scope>
    <source>
        <strain evidence="1 2">CA031B</strain>
    </source>
</reference>
<sequence length="92" mass="10132">MEYWYHSAPELSTTLPELSWIFSKPTLPSEPSAKTENALAHFSAKALVLHPKNLCGWVAVFWGTNEDAATFLMSITFTIALEAGETASSEEL</sequence>
<comment type="caution">
    <text evidence="1">The sequence shown here is derived from an EMBL/GenBank/DDBJ whole genome shotgun (WGS) entry which is preliminary data.</text>
</comment>
<evidence type="ECO:0000313" key="2">
    <source>
        <dbReference type="Proteomes" id="UP000278907"/>
    </source>
</evidence>
<dbReference type="EMBL" id="RAWI01000243">
    <property type="protein sequence ID" value="RKI00595.1"/>
    <property type="molecule type" value="Genomic_DNA"/>
</dbReference>
<accession>A0ABX9QCS7</accession>
<evidence type="ECO:0000313" key="1">
    <source>
        <dbReference type="EMBL" id="RKI00595.1"/>
    </source>
</evidence>
<protein>
    <submittedName>
        <fullName evidence="1">Uncharacterized protein</fullName>
    </submittedName>
</protein>
<dbReference type="Proteomes" id="UP000278907">
    <property type="component" value="Unassembled WGS sequence"/>
</dbReference>